<dbReference type="RefSeq" id="XP_013246457.1">
    <property type="nucleotide sequence ID" value="XM_013391003.1"/>
</dbReference>
<dbReference type="EMBL" id="JMSN01000001">
    <property type="protein sequence ID" value="KDN53607.1"/>
    <property type="molecule type" value="Genomic_DNA"/>
</dbReference>
<dbReference type="GeneID" id="25266277"/>
<keyword evidence="2" id="KW-1133">Transmembrane helix</keyword>
<dbReference type="OMA" id="DEWPLEQ"/>
<dbReference type="AlphaFoldDB" id="A0A066WHW3"/>
<dbReference type="HOGENOM" id="CLU_630354_0_0_1"/>
<keyword evidence="2" id="KW-0472">Membrane</keyword>
<protein>
    <submittedName>
        <fullName evidence="3">Uncharacterized protein</fullName>
    </submittedName>
</protein>
<organism evidence="3 4">
    <name type="scientific">Tilletiaria anomala (strain ATCC 24038 / CBS 436.72 / UBC 951)</name>
    <dbReference type="NCBI Taxonomy" id="1037660"/>
    <lineage>
        <taxon>Eukaryota</taxon>
        <taxon>Fungi</taxon>
        <taxon>Dikarya</taxon>
        <taxon>Basidiomycota</taxon>
        <taxon>Ustilaginomycotina</taxon>
        <taxon>Exobasidiomycetes</taxon>
        <taxon>Georgefischeriales</taxon>
        <taxon>Tilletiariaceae</taxon>
        <taxon>Tilletiaria</taxon>
    </lineage>
</organism>
<comment type="caution">
    <text evidence="3">The sequence shown here is derived from an EMBL/GenBank/DDBJ whole genome shotgun (WGS) entry which is preliminary data.</text>
</comment>
<keyword evidence="4" id="KW-1185">Reference proteome</keyword>
<evidence type="ECO:0000313" key="4">
    <source>
        <dbReference type="Proteomes" id="UP000027361"/>
    </source>
</evidence>
<name>A0A066WHW3_TILAU</name>
<feature type="region of interest" description="Disordered" evidence="1">
    <location>
        <begin position="368"/>
        <end position="435"/>
    </location>
</feature>
<evidence type="ECO:0000256" key="1">
    <source>
        <dbReference type="SAM" id="MobiDB-lite"/>
    </source>
</evidence>
<dbReference type="InParanoid" id="A0A066WHW3"/>
<gene>
    <name evidence="3" type="ORF">K437DRAFT_271525</name>
</gene>
<keyword evidence="2" id="KW-0812">Transmembrane</keyword>
<feature type="region of interest" description="Disordered" evidence="1">
    <location>
        <begin position="289"/>
        <end position="340"/>
    </location>
</feature>
<feature type="compositionally biased region" description="Gly residues" evidence="1">
    <location>
        <begin position="410"/>
        <end position="420"/>
    </location>
</feature>
<feature type="compositionally biased region" description="Basic and acidic residues" evidence="1">
    <location>
        <begin position="381"/>
        <end position="400"/>
    </location>
</feature>
<feature type="transmembrane region" description="Helical" evidence="2">
    <location>
        <begin position="157"/>
        <end position="178"/>
    </location>
</feature>
<reference evidence="3 4" key="1">
    <citation type="submission" date="2014-05" db="EMBL/GenBank/DDBJ databases">
        <title>Draft genome sequence of a rare smut relative, Tilletiaria anomala UBC 951.</title>
        <authorList>
            <consortium name="DOE Joint Genome Institute"/>
            <person name="Toome M."/>
            <person name="Kuo A."/>
            <person name="Henrissat B."/>
            <person name="Lipzen A."/>
            <person name="Tritt A."/>
            <person name="Yoshinaga Y."/>
            <person name="Zane M."/>
            <person name="Barry K."/>
            <person name="Grigoriev I.V."/>
            <person name="Spatafora J.W."/>
            <person name="Aimea M.C."/>
        </authorList>
    </citation>
    <scope>NUCLEOTIDE SEQUENCE [LARGE SCALE GENOMIC DNA]</scope>
    <source>
        <strain evidence="3 4">UBC 951</strain>
    </source>
</reference>
<evidence type="ECO:0000313" key="3">
    <source>
        <dbReference type="EMBL" id="KDN53607.1"/>
    </source>
</evidence>
<evidence type="ECO:0000256" key="2">
    <source>
        <dbReference type="SAM" id="Phobius"/>
    </source>
</evidence>
<proteinExistence type="predicted"/>
<dbReference type="OrthoDB" id="5580651at2759"/>
<feature type="compositionally biased region" description="Basic residues" evidence="1">
    <location>
        <begin position="421"/>
        <end position="435"/>
    </location>
</feature>
<sequence length="435" mass="47538">MSITVDNARESVPLLAKNLLSKDPVLFNSAINTHFAAHSTYKGHGLQLRGASGIKHVAYLLNSFGAGRAALLDERSVSFEPGEKIAKVEAIRFLKPRFFPFFELAMPVRTTIIFEAPSGVDKQDNVGEIDQRLLVSRFEDEWYAEKLIKTFPIAGNIYVKLFAPIVSFIVLTVANVFFKFTRSFRTSARHAFDAVEPRAKSIGTRADHIVPQTVKAGLHRGIDDGMNLAHGYGEKTVNFVTSVAKRPLELAEWISQKGVATVNAFLPKALALPKPYLLSYDDDSIYMPSLKKRPADSSNDNAQQRKRHEAEADLATQSAVPESEATDEVPPQNDSTPHSPVAATVQIEPKEDSQFGQHSIDIASRIGSDVANDPAPLAGDVQKESFYDKITHGQHAEDNRNSGGANHASGSGGQGHGHGQGQKHKNRKKKGKNGK</sequence>
<dbReference type="Proteomes" id="UP000027361">
    <property type="component" value="Unassembled WGS sequence"/>
</dbReference>
<accession>A0A066WHW3</accession>